<dbReference type="RefSeq" id="WP_077755304.1">
    <property type="nucleotide sequence ID" value="NZ_CP014782.1"/>
</dbReference>
<organism evidence="2 3">
    <name type="scientific">Shewanella psychrophila</name>
    <dbReference type="NCBI Taxonomy" id="225848"/>
    <lineage>
        <taxon>Bacteria</taxon>
        <taxon>Pseudomonadati</taxon>
        <taxon>Pseudomonadota</taxon>
        <taxon>Gammaproteobacteria</taxon>
        <taxon>Alteromonadales</taxon>
        <taxon>Shewanellaceae</taxon>
        <taxon>Shewanella</taxon>
    </lineage>
</organism>
<accession>A0A1S6HYB0</accession>
<dbReference type="EMBL" id="CP014782">
    <property type="protein sequence ID" value="AQS40525.1"/>
    <property type="molecule type" value="Genomic_DNA"/>
</dbReference>
<proteinExistence type="predicted"/>
<name>A0A1S6HYB0_9GAMM</name>
<keyword evidence="1" id="KW-0472">Membrane</keyword>
<keyword evidence="1" id="KW-0812">Transmembrane</keyword>
<dbReference type="AlphaFoldDB" id="A0A1S6HYB0"/>
<evidence type="ECO:0000313" key="3">
    <source>
        <dbReference type="Proteomes" id="UP000189545"/>
    </source>
</evidence>
<dbReference type="KEGG" id="spsw:Sps_05461"/>
<gene>
    <name evidence="2" type="ORF">Sps_05461</name>
</gene>
<evidence type="ECO:0000256" key="1">
    <source>
        <dbReference type="SAM" id="Phobius"/>
    </source>
</evidence>
<feature type="transmembrane region" description="Helical" evidence="1">
    <location>
        <begin position="12"/>
        <end position="34"/>
    </location>
</feature>
<dbReference type="Proteomes" id="UP000189545">
    <property type="component" value="Chromosome"/>
</dbReference>
<keyword evidence="3" id="KW-1185">Reference proteome</keyword>
<protein>
    <submittedName>
        <fullName evidence="2">Uncharacterized protein</fullName>
    </submittedName>
</protein>
<sequence length="112" mass="12901">MPQDQDENFKRLTRIAKFLVPTFILLGVLVFSWFELSNQVLNINVVNKNLEWSQGCSAGNCSGVPTFYIITPAESFITTEAIYDRIEIGENYDVETEGFTDLLVHRRIDYLF</sequence>
<evidence type="ECO:0000313" key="2">
    <source>
        <dbReference type="EMBL" id="AQS40525.1"/>
    </source>
</evidence>
<dbReference type="OrthoDB" id="6264722at2"/>
<reference evidence="2 3" key="1">
    <citation type="submission" date="2016-03" db="EMBL/GenBank/DDBJ databases">
        <title>Complete genome sequence of Shewanella psychrophila WP2, a deep sea bacterium isolated from west Pacific sediment.</title>
        <authorList>
            <person name="Xu G."/>
            <person name="Jian H."/>
        </authorList>
    </citation>
    <scope>NUCLEOTIDE SEQUENCE [LARGE SCALE GENOMIC DNA]</scope>
    <source>
        <strain evidence="2 3">WP2</strain>
    </source>
</reference>
<keyword evidence="1" id="KW-1133">Transmembrane helix</keyword>